<dbReference type="InterPro" id="IPR035979">
    <property type="entry name" value="RBD_domain_sf"/>
</dbReference>
<comment type="subcellular location">
    <subcellularLocation>
        <location evidence="1 10">Nucleus</location>
    </subcellularLocation>
</comment>
<dbReference type="NCBIfam" id="TIGR01642">
    <property type="entry name" value="U2AF_lg"/>
    <property type="match status" value="1"/>
</dbReference>
<evidence type="ECO:0000256" key="8">
    <source>
        <dbReference type="ARBA" id="ARBA00023242"/>
    </source>
</evidence>
<sequence>MSDHEENGVTGDGFHSEDGGGRGGEIDDHRDSKSEKEMVDNEKDPRSKEEDTVKRRDKERDGDRERRRDREGDRIKRHDDREEDRSRDRERHHRSRHRDRSVERGDRRERVRGGDDDDYRRSRDRDSERRRDYDRDRGDRRRRRSRSRGRSERRSRSPSKSKRVSGFDMAPPAAGMLDAGAALTGQVPAPTPNLLPGNGMFPLQPGQPFGGVPMMPIQAMTQQATRHARRVYVGGLSPSANEQSVATFFSQAMAAIGGNSAGPGDAVVNVYINYEKKFAFVEMRSVQEASNAMTLDGIIFEGAPVKVRRPSDYNPALAATLGPSQPIPNLNLAAVGLTPGGAGALEGPDRLFVGGLPYYIPESQIRELLESLGALKGFDLVRDRETGNSKGYAFCAYQDPAVTDIACLALNGITMGDKTLCVRRANQGATQTKPEQESVLLHAQQQVAFQRIMLQQGAAATKVVCLTQVVTEDELRNDEEYEDIVVDMRDEGGKFGALTKVVIPRPSTNGEPVQGVGKVFLEYAETESSSRARNGMNGRKFGGNEVVAVFYPEDKFEQADYSL</sequence>
<evidence type="ECO:0000256" key="9">
    <source>
        <dbReference type="PROSITE-ProRule" id="PRU00176"/>
    </source>
</evidence>
<dbReference type="CDD" id="cd12232">
    <property type="entry name" value="RRM3_U2AF65"/>
    <property type="match status" value="1"/>
</dbReference>
<feature type="domain" description="RRM" evidence="12">
    <location>
        <begin position="229"/>
        <end position="312"/>
    </location>
</feature>
<dbReference type="PROSITE" id="PS50102">
    <property type="entry name" value="RRM"/>
    <property type="match status" value="2"/>
</dbReference>
<evidence type="ECO:0000259" key="12">
    <source>
        <dbReference type="PROSITE" id="PS50102"/>
    </source>
</evidence>
<accession>A0ABC8KIF8</accession>
<feature type="domain" description="RRM" evidence="12">
    <location>
        <begin position="349"/>
        <end position="427"/>
    </location>
</feature>
<dbReference type="GO" id="GO:0003723">
    <property type="term" value="F:RNA binding"/>
    <property type="evidence" value="ECO:0007669"/>
    <property type="project" value="UniProtKB-UniRule"/>
</dbReference>
<dbReference type="CDD" id="cd12231">
    <property type="entry name" value="RRM2_U2AF65"/>
    <property type="match status" value="1"/>
</dbReference>
<dbReference type="Gene3D" id="3.30.70.330">
    <property type="match status" value="3"/>
</dbReference>
<evidence type="ECO:0000256" key="11">
    <source>
        <dbReference type="SAM" id="MobiDB-lite"/>
    </source>
</evidence>
<keyword evidence="8 10" id="KW-0539">Nucleus</keyword>
<dbReference type="FunFam" id="3.30.70.330:FF:000057">
    <property type="entry name" value="U2 snRNP auxiliary factor large subunit"/>
    <property type="match status" value="1"/>
</dbReference>
<dbReference type="GO" id="GO:0006397">
    <property type="term" value="P:mRNA processing"/>
    <property type="evidence" value="ECO:0007669"/>
    <property type="project" value="UniProtKB-KW"/>
</dbReference>
<protein>
    <recommendedName>
        <fullName evidence="10">Splicing factor U2af large subunit</fullName>
    </recommendedName>
    <alternativeName>
        <fullName evidence="10">U2 auxiliary factor 65 kDa subunit</fullName>
    </alternativeName>
    <alternativeName>
        <fullName evidence="10">U2 small nuclear ribonucleoprotein auxiliary factor large subunit (U2 snRNP auxiliary factor large subunit)</fullName>
    </alternativeName>
</protein>
<evidence type="ECO:0000313" key="13">
    <source>
        <dbReference type="EMBL" id="CAH8357730.1"/>
    </source>
</evidence>
<name>A0ABC8KIF8_ERUVS</name>
<dbReference type="SUPFAM" id="SSF54928">
    <property type="entry name" value="RNA-binding domain, RBD"/>
    <property type="match status" value="2"/>
</dbReference>
<keyword evidence="3 10" id="KW-0507">mRNA processing</keyword>
<gene>
    <name evidence="13" type="ORF">ERUC_LOCUS23486</name>
</gene>
<evidence type="ECO:0000256" key="3">
    <source>
        <dbReference type="ARBA" id="ARBA00022664"/>
    </source>
</evidence>
<feature type="compositionally biased region" description="Basic and acidic residues" evidence="11">
    <location>
        <begin position="14"/>
        <end position="89"/>
    </location>
</feature>
<evidence type="ECO:0000256" key="4">
    <source>
        <dbReference type="ARBA" id="ARBA00022728"/>
    </source>
</evidence>
<dbReference type="Proteomes" id="UP001642260">
    <property type="component" value="Unassembled WGS sequence"/>
</dbReference>
<keyword evidence="5" id="KW-0677">Repeat</keyword>
<dbReference type="InterPro" id="IPR006529">
    <property type="entry name" value="U2AF_lg"/>
</dbReference>
<dbReference type="SMART" id="SM00360">
    <property type="entry name" value="RRM"/>
    <property type="match status" value="3"/>
</dbReference>
<evidence type="ECO:0000256" key="5">
    <source>
        <dbReference type="ARBA" id="ARBA00022737"/>
    </source>
</evidence>
<comment type="similarity">
    <text evidence="2 10">Belongs to the splicing factor SR family.</text>
</comment>
<proteinExistence type="inferred from homology"/>
<evidence type="ECO:0000256" key="1">
    <source>
        <dbReference type="ARBA" id="ARBA00004123"/>
    </source>
</evidence>
<comment type="function">
    <text evidence="10">Necessary for the splicing of pre-mRNA.</text>
</comment>
<evidence type="ECO:0000313" key="14">
    <source>
        <dbReference type="Proteomes" id="UP001642260"/>
    </source>
</evidence>
<evidence type="ECO:0000256" key="7">
    <source>
        <dbReference type="ARBA" id="ARBA00023187"/>
    </source>
</evidence>
<organism evidence="13 14">
    <name type="scientific">Eruca vesicaria subsp. sativa</name>
    <name type="common">Garden rocket</name>
    <name type="synonym">Eruca sativa</name>
    <dbReference type="NCBI Taxonomy" id="29727"/>
    <lineage>
        <taxon>Eukaryota</taxon>
        <taxon>Viridiplantae</taxon>
        <taxon>Streptophyta</taxon>
        <taxon>Embryophyta</taxon>
        <taxon>Tracheophyta</taxon>
        <taxon>Spermatophyta</taxon>
        <taxon>Magnoliopsida</taxon>
        <taxon>eudicotyledons</taxon>
        <taxon>Gunneridae</taxon>
        <taxon>Pentapetalae</taxon>
        <taxon>rosids</taxon>
        <taxon>malvids</taxon>
        <taxon>Brassicales</taxon>
        <taxon>Brassicaceae</taxon>
        <taxon>Brassiceae</taxon>
        <taxon>Eruca</taxon>
    </lineage>
</organism>
<dbReference type="GO" id="GO:0008380">
    <property type="term" value="P:RNA splicing"/>
    <property type="evidence" value="ECO:0007669"/>
    <property type="project" value="UniProtKB-KW"/>
</dbReference>
<dbReference type="FunFam" id="3.30.70.330:FF:000111">
    <property type="entry name" value="U2 snRNP auxiliary factor large subunit"/>
    <property type="match status" value="1"/>
</dbReference>
<keyword evidence="4" id="KW-0747">Spliceosome</keyword>
<dbReference type="InterPro" id="IPR000504">
    <property type="entry name" value="RRM_dom"/>
</dbReference>
<keyword evidence="14" id="KW-1185">Reference proteome</keyword>
<dbReference type="InterPro" id="IPR012677">
    <property type="entry name" value="Nucleotide-bd_a/b_plait_sf"/>
</dbReference>
<dbReference type="CDD" id="cd12230">
    <property type="entry name" value="RRM1_U2AF65"/>
    <property type="match status" value="1"/>
</dbReference>
<comment type="caution">
    <text evidence="13">The sequence shown here is derived from an EMBL/GenBank/DDBJ whole genome shotgun (WGS) entry which is preliminary data.</text>
</comment>
<feature type="compositionally biased region" description="Basic residues" evidence="11">
    <location>
        <begin position="90"/>
        <end position="99"/>
    </location>
</feature>
<feature type="region of interest" description="Disordered" evidence="11">
    <location>
        <begin position="1"/>
        <end position="172"/>
    </location>
</feature>
<dbReference type="GO" id="GO:0005681">
    <property type="term" value="C:spliceosomal complex"/>
    <property type="evidence" value="ECO:0007669"/>
    <property type="project" value="UniProtKB-KW"/>
</dbReference>
<dbReference type="PANTHER" id="PTHR23139">
    <property type="entry name" value="RNA-BINDING PROTEIN"/>
    <property type="match status" value="1"/>
</dbReference>
<dbReference type="EMBL" id="CAKOAT010237376">
    <property type="protein sequence ID" value="CAH8357730.1"/>
    <property type="molecule type" value="Genomic_DNA"/>
</dbReference>
<dbReference type="AlphaFoldDB" id="A0ABC8KIF8"/>
<keyword evidence="6 9" id="KW-0694">RNA-binding</keyword>
<evidence type="ECO:0000256" key="2">
    <source>
        <dbReference type="ARBA" id="ARBA00010269"/>
    </source>
</evidence>
<reference evidence="13 14" key="1">
    <citation type="submission" date="2022-03" db="EMBL/GenBank/DDBJ databases">
        <authorList>
            <person name="Macdonald S."/>
            <person name="Ahmed S."/>
            <person name="Newling K."/>
        </authorList>
    </citation>
    <scope>NUCLEOTIDE SEQUENCE [LARGE SCALE GENOMIC DNA]</scope>
</reference>
<evidence type="ECO:0000256" key="10">
    <source>
        <dbReference type="RuleBase" id="RU364135"/>
    </source>
</evidence>
<feature type="compositionally biased region" description="Basic and acidic residues" evidence="11">
    <location>
        <begin position="100"/>
        <end position="139"/>
    </location>
</feature>
<dbReference type="FunFam" id="3.30.70.330:FF:000225">
    <property type="entry name" value="U2 snRNP auxiliary factor large subunit"/>
    <property type="match status" value="1"/>
</dbReference>
<dbReference type="Pfam" id="PF00076">
    <property type="entry name" value="RRM_1"/>
    <property type="match status" value="1"/>
</dbReference>
<evidence type="ECO:0000256" key="6">
    <source>
        <dbReference type="ARBA" id="ARBA00022884"/>
    </source>
</evidence>
<keyword evidence="7 10" id="KW-0508">mRNA splicing</keyword>